<feature type="binding site" evidence="10">
    <location>
        <position position="163"/>
    </location>
    <ligand>
        <name>[4Fe-4S] cluster</name>
        <dbReference type="ChEBI" id="CHEBI:49883"/>
        <label>2</label>
        <note>4Fe-4S-S-AdoMet</note>
    </ligand>
</feature>
<dbReference type="Proteomes" id="UP000184536">
    <property type="component" value="Unassembled WGS sequence"/>
</dbReference>
<dbReference type="PANTHER" id="PTHR43837:SF1">
    <property type="entry name" value="RIBOSOMAL PROTEIN US12 METHYLTHIOTRANSFERASE RIMO"/>
    <property type="match status" value="1"/>
</dbReference>
<dbReference type="Pfam" id="PF00919">
    <property type="entry name" value="UPF0004"/>
    <property type="match status" value="1"/>
</dbReference>
<dbReference type="SUPFAM" id="SSF102114">
    <property type="entry name" value="Radical SAM enzymes"/>
    <property type="match status" value="1"/>
</dbReference>
<dbReference type="InterPro" id="IPR038135">
    <property type="entry name" value="Methylthiotransferase_N_sf"/>
</dbReference>
<evidence type="ECO:0000256" key="6">
    <source>
        <dbReference type="ARBA" id="ARBA00022723"/>
    </source>
</evidence>
<evidence type="ECO:0000313" key="15">
    <source>
        <dbReference type="Proteomes" id="UP000184536"/>
    </source>
</evidence>
<evidence type="ECO:0000256" key="5">
    <source>
        <dbReference type="ARBA" id="ARBA00022691"/>
    </source>
</evidence>
<dbReference type="NCBIfam" id="TIGR00089">
    <property type="entry name" value="MiaB/RimO family radical SAM methylthiotransferase"/>
    <property type="match status" value="1"/>
</dbReference>
<evidence type="ECO:0000256" key="8">
    <source>
        <dbReference type="ARBA" id="ARBA00023014"/>
    </source>
</evidence>
<organism evidence="14 15">
    <name type="scientific">Geosporobacter subterraneus DSM 17957</name>
    <dbReference type="NCBI Taxonomy" id="1121919"/>
    <lineage>
        <taxon>Bacteria</taxon>
        <taxon>Bacillati</taxon>
        <taxon>Bacillota</taxon>
        <taxon>Clostridia</taxon>
        <taxon>Peptostreptococcales</taxon>
        <taxon>Thermotaleaceae</taxon>
        <taxon>Geosporobacter</taxon>
    </lineage>
</organism>
<dbReference type="PROSITE" id="PS01278">
    <property type="entry name" value="MTTASE_RADICAL"/>
    <property type="match status" value="1"/>
</dbReference>
<dbReference type="Pfam" id="PF04055">
    <property type="entry name" value="Radical_SAM"/>
    <property type="match status" value="1"/>
</dbReference>
<dbReference type="InterPro" id="IPR023404">
    <property type="entry name" value="rSAM_horseshoe"/>
</dbReference>
<dbReference type="SFLD" id="SFLDS00029">
    <property type="entry name" value="Radical_SAM"/>
    <property type="match status" value="1"/>
</dbReference>
<dbReference type="Gene3D" id="3.40.50.12160">
    <property type="entry name" value="Methylthiotransferase, N-terminal domain"/>
    <property type="match status" value="1"/>
</dbReference>
<dbReference type="InterPro" id="IPR020612">
    <property type="entry name" value="Methylthiotransferase_CS"/>
</dbReference>
<reference evidence="15" key="1">
    <citation type="submission" date="2016-11" db="EMBL/GenBank/DDBJ databases">
        <authorList>
            <person name="Varghese N."/>
            <person name="Submissions S."/>
        </authorList>
    </citation>
    <scope>NUCLEOTIDE SEQUENCE [LARGE SCALE GENOMIC DNA]</scope>
    <source>
        <strain evidence="15">DSM 17957</strain>
    </source>
</reference>
<dbReference type="CDD" id="cd01335">
    <property type="entry name" value="Radical_SAM"/>
    <property type="match status" value="1"/>
</dbReference>
<comment type="subcellular location">
    <subcellularLocation>
        <location evidence="10">Cytoplasm</location>
    </subcellularLocation>
</comment>
<dbReference type="InterPro" id="IPR006638">
    <property type="entry name" value="Elp3/MiaA/NifB-like_rSAM"/>
</dbReference>
<dbReference type="InterPro" id="IPR013848">
    <property type="entry name" value="Methylthiotransferase_N"/>
</dbReference>
<feature type="binding site" evidence="10">
    <location>
        <position position="12"/>
    </location>
    <ligand>
        <name>[4Fe-4S] cluster</name>
        <dbReference type="ChEBI" id="CHEBI:49883"/>
        <label>1</label>
    </ligand>
</feature>
<dbReference type="NCBIfam" id="TIGR01125">
    <property type="entry name" value="30S ribosomal protein S12 methylthiotransferase RimO"/>
    <property type="match status" value="1"/>
</dbReference>
<dbReference type="HAMAP" id="MF_01865">
    <property type="entry name" value="MTTase_RimO"/>
    <property type="match status" value="1"/>
</dbReference>
<protein>
    <recommendedName>
        <fullName evidence="10">Ribosomal protein uS12 methylthiotransferase RimO</fullName>
        <shortName evidence="10">uS12 MTTase</shortName>
        <shortName evidence="10">uS12 methylthiotransferase</shortName>
        <ecNumber evidence="10">2.8.4.4</ecNumber>
    </recommendedName>
    <alternativeName>
        <fullName evidence="10">Ribosomal protein uS12 (aspartate-C(3))-methylthiotransferase</fullName>
    </alternativeName>
    <alternativeName>
        <fullName evidence="10">Ribosome maturation factor RimO</fullName>
    </alternativeName>
</protein>
<keyword evidence="14" id="KW-0687">Ribonucleoprotein</keyword>
<dbReference type="PROSITE" id="PS51449">
    <property type="entry name" value="MTTASE_N"/>
    <property type="match status" value="1"/>
</dbReference>
<keyword evidence="3 10" id="KW-0963">Cytoplasm</keyword>
<dbReference type="SMART" id="SM00729">
    <property type="entry name" value="Elp3"/>
    <property type="match status" value="1"/>
</dbReference>
<dbReference type="EC" id="2.8.4.4" evidence="10"/>
<dbReference type="PANTHER" id="PTHR43837">
    <property type="entry name" value="RIBOSOMAL PROTEIN S12 METHYLTHIOTRANSFERASE RIMO"/>
    <property type="match status" value="1"/>
</dbReference>
<dbReference type="FunFam" id="3.40.50.12160:FF:000003">
    <property type="entry name" value="CDK5 regulatory subunit-associated protein 1"/>
    <property type="match status" value="1"/>
</dbReference>
<feature type="domain" description="MTTase N-terminal" evidence="12">
    <location>
        <begin position="3"/>
        <end position="119"/>
    </location>
</feature>
<dbReference type="SFLD" id="SFLDG01061">
    <property type="entry name" value="methylthiotransferase"/>
    <property type="match status" value="1"/>
</dbReference>
<proteinExistence type="inferred from homology"/>
<comment type="function">
    <text evidence="10">Catalyzes the methylthiolation of an aspartic acid residue of ribosomal protein uS12.</text>
</comment>
<dbReference type="SFLD" id="SFLDF00274">
    <property type="entry name" value="ribosomal_protein_S12_methylth"/>
    <property type="match status" value="1"/>
</dbReference>
<comment type="similarity">
    <text evidence="10">Belongs to the methylthiotransferase family. RimO subfamily.</text>
</comment>
<evidence type="ECO:0000259" key="12">
    <source>
        <dbReference type="PROSITE" id="PS51449"/>
    </source>
</evidence>
<keyword evidence="4 10" id="KW-0808">Transferase</keyword>
<evidence type="ECO:0000259" key="11">
    <source>
        <dbReference type="PROSITE" id="PS50926"/>
    </source>
</evidence>
<dbReference type="FunFam" id="3.80.30.20:FF:000001">
    <property type="entry name" value="tRNA-2-methylthio-N(6)-dimethylallyladenosine synthase 2"/>
    <property type="match status" value="1"/>
</dbReference>
<keyword evidence="8 10" id="KW-0411">Iron-sulfur</keyword>
<dbReference type="Gene3D" id="2.40.50.140">
    <property type="entry name" value="Nucleic acid-binding proteins"/>
    <property type="match status" value="1"/>
</dbReference>
<dbReference type="AlphaFoldDB" id="A0A1M6DZU2"/>
<evidence type="ECO:0000256" key="2">
    <source>
        <dbReference type="ARBA" id="ARBA00022485"/>
    </source>
</evidence>
<keyword evidence="7 10" id="KW-0408">Iron</keyword>
<evidence type="ECO:0000313" key="14">
    <source>
        <dbReference type="EMBL" id="SHI78538.1"/>
    </source>
</evidence>
<dbReference type="GO" id="GO:0051539">
    <property type="term" value="F:4 iron, 4 sulfur cluster binding"/>
    <property type="evidence" value="ECO:0007669"/>
    <property type="project" value="UniProtKB-UniRule"/>
</dbReference>
<accession>A0A1M6DZU2</accession>
<dbReference type="GO" id="GO:0005829">
    <property type="term" value="C:cytosol"/>
    <property type="evidence" value="ECO:0007669"/>
    <property type="project" value="TreeGrafter"/>
</dbReference>
<dbReference type="RefSeq" id="WP_110939871.1">
    <property type="nucleotide sequence ID" value="NZ_FQZV01000007.1"/>
</dbReference>
<dbReference type="OrthoDB" id="9805215at2"/>
<dbReference type="Pfam" id="PF18693">
    <property type="entry name" value="TRAM_2"/>
    <property type="match status" value="1"/>
</dbReference>
<keyword evidence="6 10" id="KW-0479">Metal-binding</keyword>
<name>A0A1M6DZU2_9FIRM</name>
<evidence type="ECO:0000259" key="13">
    <source>
        <dbReference type="PROSITE" id="PS51918"/>
    </source>
</evidence>
<dbReference type="InterPro" id="IPR005840">
    <property type="entry name" value="Ribosomal_uS12_MeSTrfase_RimO"/>
</dbReference>
<dbReference type="InterPro" id="IPR058240">
    <property type="entry name" value="rSAM_sf"/>
</dbReference>
<gene>
    <name evidence="10" type="primary">rimO</name>
    <name evidence="14" type="ORF">SAMN02745975_00582</name>
</gene>
<dbReference type="InterPro" id="IPR005839">
    <property type="entry name" value="Methylthiotransferase"/>
</dbReference>
<evidence type="ECO:0000256" key="4">
    <source>
        <dbReference type="ARBA" id="ARBA00022679"/>
    </source>
</evidence>
<feature type="binding site" evidence="10">
    <location>
        <position position="48"/>
    </location>
    <ligand>
        <name>[4Fe-4S] cluster</name>
        <dbReference type="ChEBI" id="CHEBI:49883"/>
        <label>1</label>
    </ligand>
</feature>
<comment type="function">
    <text evidence="1">Catalyzes the methylthiolation of N6-(dimethylallyl)adenosine (i(6)A), leading to the formation of 2-methylthio-N6-(dimethylallyl)adenosine (ms(2)i(6)A) at position 37 in tRNAs that read codons beginning with uridine.</text>
</comment>
<feature type="domain" description="Radical SAM core" evidence="13">
    <location>
        <begin position="142"/>
        <end position="372"/>
    </location>
</feature>
<dbReference type="GO" id="GO:0005840">
    <property type="term" value="C:ribosome"/>
    <property type="evidence" value="ECO:0007669"/>
    <property type="project" value="UniProtKB-KW"/>
</dbReference>
<keyword evidence="15" id="KW-1185">Reference proteome</keyword>
<feature type="binding site" evidence="10">
    <location>
        <position position="160"/>
    </location>
    <ligand>
        <name>[4Fe-4S] cluster</name>
        <dbReference type="ChEBI" id="CHEBI:49883"/>
        <label>2</label>
        <note>4Fe-4S-S-AdoMet</note>
    </ligand>
</feature>
<dbReference type="GO" id="GO:0035599">
    <property type="term" value="F:aspartic acid methylthiotransferase activity"/>
    <property type="evidence" value="ECO:0007669"/>
    <property type="project" value="TreeGrafter"/>
</dbReference>
<dbReference type="PROSITE" id="PS50926">
    <property type="entry name" value="TRAM"/>
    <property type="match status" value="1"/>
</dbReference>
<dbReference type="InterPro" id="IPR012340">
    <property type="entry name" value="NA-bd_OB-fold"/>
</dbReference>
<feature type="binding site" evidence="10">
    <location>
        <position position="82"/>
    </location>
    <ligand>
        <name>[4Fe-4S] cluster</name>
        <dbReference type="ChEBI" id="CHEBI:49883"/>
        <label>1</label>
    </ligand>
</feature>
<evidence type="ECO:0000256" key="7">
    <source>
        <dbReference type="ARBA" id="ARBA00023004"/>
    </source>
</evidence>
<dbReference type="InterPro" id="IPR007197">
    <property type="entry name" value="rSAM"/>
</dbReference>
<evidence type="ECO:0000256" key="1">
    <source>
        <dbReference type="ARBA" id="ARBA00003234"/>
    </source>
</evidence>
<keyword evidence="14" id="KW-0689">Ribosomal protein</keyword>
<feature type="domain" description="TRAM" evidence="11">
    <location>
        <begin position="375"/>
        <end position="443"/>
    </location>
</feature>
<dbReference type="SFLD" id="SFLDG01082">
    <property type="entry name" value="B12-binding_domain_containing"/>
    <property type="match status" value="1"/>
</dbReference>
<dbReference type="PROSITE" id="PS51918">
    <property type="entry name" value="RADICAL_SAM"/>
    <property type="match status" value="1"/>
</dbReference>
<comment type="catalytic activity">
    <reaction evidence="10">
        <text>L-aspartate(89)-[ribosomal protein uS12]-hydrogen + (sulfur carrier)-SH + AH2 + 2 S-adenosyl-L-methionine = 3-methylsulfanyl-L-aspartate(89)-[ribosomal protein uS12]-hydrogen + (sulfur carrier)-H + 5'-deoxyadenosine + L-methionine + A + S-adenosyl-L-homocysteine + 2 H(+)</text>
        <dbReference type="Rhea" id="RHEA:37087"/>
        <dbReference type="Rhea" id="RHEA-COMP:10460"/>
        <dbReference type="Rhea" id="RHEA-COMP:10461"/>
        <dbReference type="Rhea" id="RHEA-COMP:14737"/>
        <dbReference type="Rhea" id="RHEA-COMP:14739"/>
        <dbReference type="ChEBI" id="CHEBI:13193"/>
        <dbReference type="ChEBI" id="CHEBI:15378"/>
        <dbReference type="ChEBI" id="CHEBI:17319"/>
        <dbReference type="ChEBI" id="CHEBI:17499"/>
        <dbReference type="ChEBI" id="CHEBI:29917"/>
        <dbReference type="ChEBI" id="CHEBI:29961"/>
        <dbReference type="ChEBI" id="CHEBI:57844"/>
        <dbReference type="ChEBI" id="CHEBI:57856"/>
        <dbReference type="ChEBI" id="CHEBI:59789"/>
        <dbReference type="ChEBI" id="CHEBI:64428"/>
        <dbReference type="ChEBI" id="CHEBI:73599"/>
        <dbReference type="EC" id="2.8.4.4"/>
    </reaction>
</comment>
<dbReference type="Gene3D" id="3.80.30.20">
    <property type="entry name" value="tm_1862 like domain"/>
    <property type="match status" value="1"/>
</dbReference>
<keyword evidence="2 10" id="KW-0004">4Fe-4S</keyword>
<dbReference type="EMBL" id="FQZV01000007">
    <property type="protein sequence ID" value="SHI78538.1"/>
    <property type="molecule type" value="Genomic_DNA"/>
</dbReference>
<evidence type="ECO:0000256" key="10">
    <source>
        <dbReference type="HAMAP-Rule" id="MF_01865"/>
    </source>
</evidence>
<sequence>MNLKVYVETLGCAKNMVDSEIMMGLLTNYDYVLTKDKHTADIVIVNTCGFIEAAKQESIDTIIALGQLKNEGNCRLLVVAGCLGERYSEDLMKELPEVDAIIGTGNFPEIIQILDDTLQGKKIIKSGNINIQIAEDLPRIISTPKHTAYLKIADGCDNGCTYCIIPKLRGSYRSRAIEQILKEAQALADNGVKEIILIAQDTTRYGIDLYGKYKLADLLKELCKIEALSWIRVLYCYPDEITEDVIEVIASEKKICKYLDMPIQHCNNQVLKRMNRRTNKEHILKVIDKLRRNCPEIALRTSLIVGFPGETEEQFKELKQFVSDVQFDRLGVFTYSQEEDTPAASLPDQIPEEIKEKRRDEIMIIQQQISYKKNMEKIGNIYDILVEEKVEGESVYIGRTAYDAPEIDGIVYVHSERTLGPGVFVRVLIKDALEYDLMGEMLNEPCQ</sequence>
<evidence type="ECO:0000256" key="3">
    <source>
        <dbReference type="ARBA" id="ARBA00022490"/>
    </source>
</evidence>
<comment type="catalytic activity">
    <reaction evidence="9">
        <text>N(6)-dimethylallyladenosine(37) in tRNA + (sulfur carrier)-SH + AH2 + 2 S-adenosyl-L-methionine = 2-methylsulfanyl-N(6)-dimethylallyladenosine(37) in tRNA + (sulfur carrier)-H + 5'-deoxyadenosine + L-methionine + A + S-adenosyl-L-homocysteine + 2 H(+)</text>
        <dbReference type="Rhea" id="RHEA:37067"/>
        <dbReference type="Rhea" id="RHEA-COMP:10375"/>
        <dbReference type="Rhea" id="RHEA-COMP:10376"/>
        <dbReference type="Rhea" id="RHEA-COMP:14737"/>
        <dbReference type="Rhea" id="RHEA-COMP:14739"/>
        <dbReference type="ChEBI" id="CHEBI:13193"/>
        <dbReference type="ChEBI" id="CHEBI:15378"/>
        <dbReference type="ChEBI" id="CHEBI:17319"/>
        <dbReference type="ChEBI" id="CHEBI:17499"/>
        <dbReference type="ChEBI" id="CHEBI:29917"/>
        <dbReference type="ChEBI" id="CHEBI:57844"/>
        <dbReference type="ChEBI" id="CHEBI:57856"/>
        <dbReference type="ChEBI" id="CHEBI:59789"/>
        <dbReference type="ChEBI" id="CHEBI:64428"/>
        <dbReference type="ChEBI" id="CHEBI:74415"/>
        <dbReference type="ChEBI" id="CHEBI:74417"/>
        <dbReference type="EC" id="2.8.4.3"/>
    </reaction>
</comment>
<dbReference type="STRING" id="1121919.SAMN02745975_00582"/>
<keyword evidence="5 10" id="KW-0949">S-adenosyl-L-methionine</keyword>
<dbReference type="InterPro" id="IPR002792">
    <property type="entry name" value="TRAM_dom"/>
</dbReference>
<dbReference type="GO" id="GO:0046872">
    <property type="term" value="F:metal ion binding"/>
    <property type="evidence" value="ECO:0007669"/>
    <property type="project" value="UniProtKB-KW"/>
</dbReference>
<comment type="cofactor">
    <cofactor evidence="10">
        <name>[4Fe-4S] cluster</name>
        <dbReference type="ChEBI" id="CHEBI:49883"/>
    </cofactor>
    <text evidence="10">Binds 2 [4Fe-4S] clusters. One cluster is coordinated with 3 cysteines and an exchangeable S-adenosyl-L-methionine.</text>
</comment>
<evidence type="ECO:0000256" key="9">
    <source>
        <dbReference type="ARBA" id="ARBA00051425"/>
    </source>
</evidence>
<dbReference type="GO" id="GO:0103039">
    <property type="term" value="F:protein methylthiotransferase activity"/>
    <property type="evidence" value="ECO:0007669"/>
    <property type="project" value="UniProtKB-EC"/>
</dbReference>
<feature type="binding site" evidence="10">
    <location>
        <position position="156"/>
    </location>
    <ligand>
        <name>[4Fe-4S] cluster</name>
        <dbReference type="ChEBI" id="CHEBI:49883"/>
        <label>2</label>
        <note>4Fe-4S-S-AdoMet</note>
    </ligand>
</feature>
<dbReference type="GO" id="GO:0035597">
    <property type="term" value="F:tRNA-2-methylthio-N(6)-dimethylallyladenosine(37) synthase activity"/>
    <property type="evidence" value="ECO:0007669"/>
    <property type="project" value="UniProtKB-EC"/>
</dbReference>